<dbReference type="Pfam" id="PF13375">
    <property type="entry name" value="RnfC_N"/>
    <property type="match status" value="1"/>
</dbReference>
<dbReference type="NCBIfam" id="TIGR01945">
    <property type="entry name" value="rnfC"/>
    <property type="match status" value="1"/>
</dbReference>
<keyword evidence="5 8" id="KW-0249">Electron transport</keyword>
<evidence type="ECO:0000313" key="11">
    <source>
        <dbReference type="Proteomes" id="UP000675664"/>
    </source>
</evidence>
<feature type="binding site" evidence="8">
    <location>
        <position position="406"/>
    </location>
    <ligand>
        <name>[4Fe-4S] cluster</name>
        <dbReference type="ChEBI" id="CHEBI:49883"/>
        <label>2</label>
    </ligand>
</feature>
<dbReference type="SUPFAM" id="SSF46548">
    <property type="entry name" value="alpha-helical ferredoxin"/>
    <property type="match status" value="1"/>
</dbReference>
<dbReference type="InterPro" id="IPR037225">
    <property type="entry name" value="Nuo51_FMN-bd_sf"/>
</dbReference>
<keyword evidence="4 8" id="KW-0677">Repeat</keyword>
<dbReference type="InterPro" id="IPR017900">
    <property type="entry name" value="4Fe4S_Fe_S_CS"/>
</dbReference>
<dbReference type="InterPro" id="IPR011538">
    <property type="entry name" value="Nuo51_FMN-bd"/>
</dbReference>
<dbReference type="GO" id="GO:0005886">
    <property type="term" value="C:plasma membrane"/>
    <property type="evidence" value="ECO:0007669"/>
    <property type="project" value="UniProtKB-SubCell"/>
</dbReference>
<comment type="cofactor">
    <cofactor evidence="8">
        <name>[4Fe-4S] cluster</name>
        <dbReference type="ChEBI" id="CHEBI:49883"/>
    </cofactor>
    <text evidence="8">Binds 2 [4Fe-4S] clusters per subunit.</text>
</comment>
<dbReference type="Gene3D" id="3.30.70.20">
    <property type="match status" value="1"/>
</dbReference>
<comment type="function">
    <text evidence="8">Part of a membrane-bound complex that couples electron transfer with translocation of ions across the membrane.</text>
</comment>
<dbReference type="HAMAP" id="MF_00461">
    <property type="entry name" value="RsxC_RnfC"/>
    <property type="match status" value="1"/>
</dbReference>
<dbReference type="InterPro" id="IPR010208">
    <property type="entry name" value="Ion_transpt_RnfC/RsxC"/>
</dbReference>
<dbReference type="Pfam" id="PF13237">
    <property type="entry name" value="Fer4_10"/>
    <property type="match status" value="1"/>
</dbReference>
<dbReference type="PROSITE" id="PS00198">
    <property type="entry name" value="4FE4S_FER_1"/>
    <property type="match status" value="2"/>
</dbReference>
<evidence type="ECO:0000256" key="4">
    <source>
        <dbReference type="ARBA" id="ARBA00022737"/>
    </source>
</evidence>
<dbReference type="Pfam" id="PF10531">
    <property type="entry name" value="SLBB"/>
    <property type="match status" value="1"/>
</dbReference>
<dbReference type="EC" id="7.-.-.-" evidence="8"/>
<dbReference type="PANTHER" id="PTHR43034">
    <property type="entry name" value="ION-TRANSLOCATING OXIDOREDUCTASE COMPLEX SUBUNIT C"/>
    <property type="match status" value="1"/>
</dbReference>
<keyword evidence="3 8" id="KW-0479">Metal-binding</keyword>
<keyword evidence="8" id="KW-1278">Translocase</keyword>
<reference evidence="10" key="1">
    <citation type="submission" date="2021-04" db="EMBL/GenBank/DDBJ databases">
        <title>Sinoanaerobacter chloroacetimidivorans sp. nov., an obligate anaerobic bacterium isolated from anaerobic sludge.</title>
        <authorList>
            <person name="Bao Y."/>
        </authorList>
    </citation>
    <scope>NUCLEOTIDE SEQUENCE</scope>
    <source>
        <strain evidence="10">BAD-6</strain>
    </source>
</reference>
<dbReference type="InterPro" id="IPR026902">
    <property type="entry name" value="RnfC_N"/>
</dbReference>
<evidence type="ECO:0000256" key="5">
    <source>
        <dbReference type="ARBA" id="ARBA00022982"/>
    </source>
</evidence>
<sequence>MALLKRQLQGIKVDHCKNTMNHVTETMPIPDYVYISMSQHIGVPCDPLVESGDYVTVGQLIGDTGAPVSAPVHSSVSGTVVSVEEIMSSLGTMDKTIVIRTDNKQTPCPELSPPTVQTREDFIKAVRASGLVGLGGAAFPTHIKYNPKNFEQVKTLVINGAECEPFITSDYRTMMEDTQDILDGIRLIMKYLELEHCYVGIEDNKPEAIKLLSGMTEKSADISIVKLLSKYPKGAERVLIYETTGKVLAPGKLPADIGIIVSNITSVAFIGQYFKTGMPLVRKRITVDGSAVSAPKNIFAPIGTQIYEIINFCGGYKRLPKKVIMGGPMMGRSIYHDGKSLIKNNNAILAFHEEQAFIGKETACINCGRCTRACPLYLMPTAIAREYKAENIDALIKLKVSICMECGCCSYVCPAKKQLSMINRLAKVLVKEAQSKNGKI</sequence>
<comment type="subcellular location">
    <subcellularLocation>
        <location evidence="8">Cell membrane</location>
        <topology evidence="8">Peripheral membrane protein</topology>
    </subcellularLocation>
</comment>
<evidence type="ECO:0000259" key="9">
    <source>
        <dbReference type="PROSITE" id="PS51379"/>
    </source>
</evidence>
<feature type="binding site" evidence="8">
    <location>
        <position position="409"/>
    </location>
    <ligand>
        <name>[4Fe-4S] cluster</name>
        <dbReference type="ChEBI" id="CHEBI:49883"/>
        <label>2</label>
    </ligand>
</feature>
<dbReference type="GO" id="GO:0022900">
    <property type="term" value="P:electron transport chain"/>
    <property type="evidence" value="ECO:0007669"/>
    <property type="project" value="UniProtKB-UniRule"/>
</dbReference>
<feature type="binding site" evidence="8">
    <location>
        <position position="370"/>
    </location>
    <ligand>
        <name>[4Fe-4S] cluster</name>
        <dbReference type="ChEBI" id="CHEBI:49883"/>
        <label>1</label>
    </ligand>
</feature>
<feature type="domain" description="4Fe-4S ferredoxin-type" evidence="9">
    <location>
        <begin position="354"/>
        <end position="384"/>
    </location>
</feature>
<keyword evidence="1 8" id="KW-0813">Transport</keyword>
<dbReference type="PROSITE" id="PS51379">
    <property type="entry name" value="4FE4S_FER_2"/>
    <property type="match status" value="2"/>
</dbReference>
<dbReference type="Pfam" id="PF01512">
    <property type="entry name" value="Complex1_51K"/>
    <property type="match status" value="1"/>
</dbReference>
<reference evidence="10" key="2">
    <citation type="submission" date="2021-04" db="EMBL/GenBank/DDBJ databases">
        <authorList>
            <person name="Liu J."/>
        </authorList>
    </citation>
    <scope>NUCLEOTIDE SEQUENCE</scope>
    <source>
        <strain evidence="10">BAD-6</strain>
    </source>
</reference>
<dbReference type="InterPro" id="IPR019554">
    <property type="entry name" value="Soluble_ligand-bd"/>
</dbReference>
<accession>A0A8J8B3F7</accession>
<feature type="binding site" evidence="8">
    <location>
        <position position="367"/>
    </location>
    <ligand>
        <name>[4Fe-4S] cluster</name>
        <dbReference type="ChEBI" id="CHEBI:49883"/>
        <label>1</label>
    </ligand>
</feature>
<dbReference type="NCBIfam" id="NF003454">
    <property type="entry name" value="PRK05035.1"/>
    <property type="match status" value="1"/>
</dbReference>
<keyword evidence="8" id="KW-0472">Membrane</keyword>
<organism evidence="10 11">
    <name type="scientific">Sinanaerobacter chloroacetimidivorans</name>
    <dbReference type="NCBI Taxonomy" id="2818044"/>
    <lineage>
        <taxon>Bacteria</taxon>
        <taxon>Bacillati</taxon>
        <taxon>Bacillota</taxon>
        <taxon>Clostridia</taxon>
        <taxon>Peptostreptococcales</taxon>
        <taxon>Anaerovoracaceae</taxon>
        <taxon>Sinanaerobacter</taxon>
    </lineage>
</organism>
<evidence type="ECO:0000256" key="6">
    <source>
        <dbReference type="ARBA" id="ARBA00023004"/>
    </source>
</evidence>
<evidence type="ECO:0000256" key="3">
    <source>
        <dbReference type="ARBA" id="ARBA00022723"/>
    </source>
</evidence>
<comment type="subunit">
    <text evidence="8">The complex is composed of six subunits: RnfA, RnfB, RnfC, RnfD, RnfE and RnfG.</text>
</comment>
<proteinExistence type="inferred from homology"/>
<evidence type="ECO:0000256" key="8">
    <source>
        <dbReference type="HAMAP-Rule" id="MF_00461"/>
    </source>
</evidence>
<keyword evidence="8" id="KW-1003">Cell membrane</keyword>
<dbReference type="GO" id="GO:0051539">
    <property type="term" value="F:4 iron, 4 sulfur cluster binding"/>
    <property type="evidence" value="ECO:0007669"/>
    <property type="project" value="UniProtKB-KW"/>
</dbReference>
<dbReference type="AlphaFoldDB" id="A0A8J8B3F7"/>
<protein>
    <recommendedName>
        <fullName evidence="8">Ion-translocating oxidoreductase complex subunit C</fullName>
        <ecNumber evidence="8">7.-.-.-</ecNumber>
    </recommendedName>
    <alternativeName>
        <fullName evidence="8">Rnf electron transport complex subunit C</fullName>
    </alternativeName>
</protein>
<dbReference type="SUPFAM" id="SSF142019">
    <property type="entry name" value="Nqo1 FMN-binding domain-like"/>
    <property type="match status" value="1"/>
</dbReference>
<dbReference type="InterPro" id="IPR017896">
    <property type="entry name" value="4Fe4S_Fe-S-bd"/>
</dbReference>
<comment type="similarity">
    <text evidence="8">Belongs to the 4Fe4S bacterial-type ferredoxin family. RnfC subfamily.</text>
</comment>
<evidence type="ECO:0000256" key="7">
    <source>
        <dbReference type="ARBA" id="ARBA00023014"/>
    </source>
</evidence>
<dbReference type="RefSeq" id="WP_227019846.1">
    <property type="nucleotide sequence ID" value="NZ_JAGSND010000015.1"/>
</dbReference>
<comment type="caution">
    <text evidence="10">The sequence shown here is derived from an EMBL/GenBank/DDBJ whole genome shotgun (WGS) entry which is preliminary data.</text>
</comment>
<feature type="binding site" evidence="8">
    <location>
        <position position="413"/>
    </location>
    <ligand>
        <name>[4Fe-4S] cluster</name>
        <dbReference type="ChEBI" id="CHEBI:49883"/>
        <label>1</label>
    </ligand>
</feature>
<keyword evidence="11" id="KW-1185">Reference proteome</keyword>
<gene>
    <name evidence="10" type="primary">rsxC</name>
    <name evidence="8" type="synonym">rnfC</name>
    <name evidence="10" type="ORF">KCX82_17610</name>
</gene>
<keyword evidence="7 8" id="KW-0411">Iron-sulfur</keyword>
<dbReference type="EMBL" id="JAGSND010000015">
    <property type="protein sequence ID" value="MBR0599707.1"/>
    <property type="molecule type" value="Genomic_DNA"/>
</dbReference>
<evidence type="ECO:0000256" key="1">
    <source>
        <dbReference type="ARBA" id="ARBA00022448"/>
    </source>
</evidence>
<feature type="binding site" evidence="8">
    <location>
        <position position="364"/>
    </location>
    <ligand>
        <name>[4Fe-4S] cluster</name>
        <dbReference type="ChEBI" id="CHEBI:49883"/>
        <label>1</label>
    </ligand>
</feature>
<keyword evidence="2 8" id="KW-0004">4Fe-4S</keyword>
<dbReference type="Gene3D" id="3.40.50.11540">
    <property type="entry name" value="NADH-ubiquinone oxidoreductase 51kDa subunit"/>
    <property type="match status" value="1"/>
</dbReference>
<feature type="binding site" evidence="8">
    <location>
        <position position="403"/>
    </location>
    <ligand>
        <name>[4Fe-4S] cluster</name>
        <dbReference type="ChEBI" id="CHEBI:49883"/>
        <label>2</label>
    </ligand>
</feature>
<evidence type="ECO:0000313" key="10">
    <source>
        <dbReference type="EMBL" id="MBR0599707.1"/>
    </source>
</evidence>
<dbReference type="Proteomes" id="UP000675664">
    <property type="component" value="Unassembled WGS sequence"/>
</dbReference>
<evidence type="ECO:0000256" key="2">
    <source>
        <dbReference type="ARBA" id="ARBA00022485"/>
    </source>
</evidence>
<feature type="domain" description="4Fe-4S ferredoxin-type" evidence="9">
    <location>
        <begin position="394"/>
        <end position="424"/>
    </location>
</feature>
<dbReference type="GO" id="GO:0009055">
    <property type="term" value="F:electron transfer activity"/>
    <property type="evidence" value="ECO:0007669"/>
    <property type="project" value="InterPro"/>
</dbReference>
<keyword evidence="6 8" id="KW-0408">Iron</keyword>
<feature type="binding site" evidence="8">
    <location>
        <position position="374"/>
    </location>
    <ligand>
        <name>[4Fe-4S] cluster</name>
        <dbReference type="ChEBI" id="CHEBI:49883"/>
        <label>2</label>
    </ligand>
</feature>
<name>A0A8J8B3F7_9FIRM</name>
<dbReference type="GO" id="GO:0046872">
    <property type="term" value="F:metal ion binding"/>
    <property type="evidence" value="ECO:0007669"/>
    <property type="project" value="UniProtKB-KW"/>
</dbReference>
<dbReference type="PANTHER" id="PTHR43034:SF2">
    <property type="entry name" value="ION-TRANSLOCATING OXIDOREDUCTASE COMPLEX SUBUNIT C"/>
    <property type="match status" value="1"/>
</dbReference>